<dbReference type="OrthoDB" id="4473401at2759"/>
<feature type="compositionally biased region" description="Acidic residues" evidence="2">
    <location>
        <begin position="122"/>
        <end position="147"/>
    </location>
</feature>
<accession>A0A8J6AJ26</accession>
<feature type="region of interest" description="Disordered" evidence="2">
    <location>
        <begin position="92"/>
        <end position="150"/>
    </location>
</feature>
<dbReference type="Gene3D" id="4.10.410.10">
    <property type="entry name" value="Pancreatic trypsin inhibitor Kunitz domain"/>
    <property type="match status" value="1"/>
</dbReference>
<name>A0A8J6AJ26_GALPY</name>
<comment type="caution">
    <text evidence="5">The sequence shown here is derived from an EMBL/GenBank/DDBJ whole genome shotgun (WGS) entry which is preliminary data.</text>
</comment>
<gene>
    <name evidence="5" type="ORF">J0S82_011520</name>
</gene>
<dbReference type="PROSITE" id="PS50279">
    <property type="entry name" value="BPTI_KUNITZ_2"/>
    <property type="match status" value="1"/>
</dbReference>
<evidence type="ECO:0000313" key="5">
    <source>
        <dbReference type="EMBL" id="KAG8519702.1"/>
    </source>
</evidence>
<evidence type="ECO:0000256" key="2">
    <source>
        <dbReference type="SAM" id="MobiDB-lite"/>
    </source>
</evidence>
<organism evidence="5 6">
    <name type="scientific">Galemys pyrenaicus</name>
    <name type="common">Iberian desman</name>
    <name type="synonym">Pyrenean desman</name>
    <dbReference type="NCBI Taxonomy" id="202257"/>
    <lineage>
        <taxon>Eukaryota</taxon>
        <taxon>Metazoa</taxon>
        <taxon>Chordata</taxon>
        <taxon>Craniata</taxon>
        <taxon>Vertebrata</taxon>
        <taxon>Euteleostomi</taxon>
        <taxon>Mammalia</taxon>
        <taxon>Eutheria</taxon>
        <taxon>Laurasiatheria</taxon>
        <taxon>Eulipotyphla</taxon>
        <taxon>Talpidae</taxon>
        <taxon>Galemys</taxon>
    </lineage>
</organism>
<dbReference type="EMBL" id="JAGFMF010011599">
    <property type="protein sequence ID" value="KAG8519702.1"/>
    <property type="molecule type" value="Genomic_DNA"/>
</dbReference>
<proteinExistence type="predicted"/>
<dbReference type="SUPFAM" id="SSF57362">
    <property type="entry name" value="BPTI-like"/>
    <property type="match status" value="1"/>
</dbReference>
<dbReference type="PRINTS" id="PR00759">
    <property type="entry name" value="BASICPTASE"/>
</dbReference>
<evidence type="ECO:0000256" key="1">
    <source>
        <dbReference type="ARBA" id="ARBA00023157"/>
    </source>
</evidence>
<protein>
    <submittedName>
        <fullName evidence="5">Spleen trypsin inhibitor I</fullName>
    </submittedName>
</protein>
<dbReference type="Proteomes" id="UP000700334">
    <property type="component" value="Unassembled WGS sequence"/>
</dbReference>
<dbReference type="InterPro" id="IPR036880">
    <property type="entry name" value="Kunitz_BPTI_sf"/>
</dbReference>
<reference evidence="5" key="1">
    <citation type="journal article" date="2021" name="Evol. Appl.">
        <title>The genome of the Pyrenean desman and the effects of bottlenecks and inbreeding on the genomic landscape of an endangered species.</title>
        <authorList>
            <person name="Escoda L."/>
            <person name="Castresana J."/>
        </authorList>
    </citation>
    <scope>NUCLEOTIDE SEQUENCE</scope>
    <source>
        <strain evidence="5">IBE-C5619</strain>
    </source>
</reference>
<sequence length="172" mass="19229">MSPLSLSTVPLLLLTTLLAVTHCDESSTPDSARPAFCLEPPFTGRCRARLIRWFFNASSGYCEYFVYGGCGRRENNFLEEEDCNKTCIYNEVNNTEEPGSGDEETVPREEELGYEGKVPGPEGEEPAPVEEKAPEEEEPVLEEEEPEERAWEAVASALQEAQQIFEEPAFAE</sequence>
<keyword evidence="6" id="KW-1185">Reference proteome</keyword>
<dbReference type="AlphaFoldDB" id="A0A8J6AJ26"/>
<dbReference type="CDD" id="cd22592">
    <property type="entry name" value="Kunitz_BPTI"/>
    <property type="match status" value="1"/>
</dbReference>
<dbReference type="InterPro" id="IPR050098">
    <property type="entry name" value="TFPI/VKTCI-like"/>
</dbReference>
<feature type="domain" description="BPTI/Kunitz inhibitor" evidence="4">
    <location>
        <begin position="37"/>
        <end position="87"/>
    </location>
</feature>
<feature type="signal peptide" evidence="3">
    <location>
        <begin position="1"/>
        <end position="23"/>
    </location>
</feature>
<dbReference type="SMART" id="SM00131">
    <property type="entry name" value="KU"/>
    <property type="match status" value="1"/>
</dbReference>
<dbReference type="GO" id="GO:0004867">
    <property type="term" value="F:serine-type endopeptidase inhibitor activity"/>
    <property type="evidence" value="ECO:0007669"/>
    <property type="project" value="InterPro"/>
</dbReference>
<dbReference type="PANTHER" id="PTHR10083">
    <property type="entry name" value="KUNITZ-TYPE PROTEASE INHIBITOR-RELATED"/>
    <property type="match status" value="1"/>
</dbReference>
<evidence type="ECO:0000313" key="6">
    <source>
        <dbReference type="Proteomes" id="UP000700334"/>
    </source>
</evidence>
<dbReference type="PROSITE" id="PS00280">
    <property type="entry name" value="BPTI_KUNITZ_1"/>
    <property type="match status" value="1"/>
</dbReference>
<dbReference type="Pfam" id="PF00014">
    <property type="entry name" value="Kunitz_BPTI"/>
    <property type="match status" value="1"/>
</dbReference>
<evidence type="ECO:0000259" key="4">
    <source>
        <dbReference type="PROSITE" id="PS50279"/>
    </source>
</evidence>
<keyword evidence="3" id="KW-0732">Signal</keyword>
<dbReference type="InterPro" id="IPR020901">
    <property type="entry name" value="Prtase_inh_Kunz-CS"/>
</dbReference>
<evidence type="ECO:0000256" key="3">
    <source>
        <dbReference type="SAM" id="SignalP"/>
    </source>
</evidence>
<dbReference type="InterPro" id="IPR002223">
    <property type="entry name" value="Kunitz_BPTI"/>
</dbReference>
<dbReference type="PANTHER" id="PTHR10083:SF373">
    <property type="entry name" value="SERINE PEPTIDASE INHIBITOR, KUNITZ TYPE, 2"/>
    <property type="match status" value="1"/>
</dbReference>
<feature type="chain" id="PRO_5035307885" evidence="3">
    <location>
        <begin position="24"/>
        <end position="172"/>
    </location>
</feature>
<keyword evidence="1" id="KW-1015">Disulfide bond</keyword>
<dbReference type="GO" id="GO:0005615">
    <property type="term" value="C:extracellular space"/>
    <property type="evidence" value="ECO:0007669"/>
    <property type="project" value="TreeGrafter"/>
</dbReference>